<dbReference type="EMBL" id="UOFL01000036">
    <property type="protein sequence ID" value="VAW72290.1"/>
    <property type="molecule type" value="Genomic_DNA"/>
</dbReference>
<name>A0A3B0Y619_9ZZZZ</name>
<organism evidence="1">
    <name type="scientific">hydrothermal vent metagenome</name>
    <dbReference type="NCBI Taxonomy" id="652676"/>
    <lineage>
        <taxon>unclassified sequences</taxon>
        <taxon>metagenomes</taxon>
        <taxon>ecological metagenomes</taxon>
    </lineage>
</organism>
<gene>
    <name evidence="1" type="ORF">MNBD_GAMMA12-1694</name>
</gene>
<protein>
    <recommendedName>
        <fullName evidence="2">Transporter</fullName>
    </recommendedName>
</protein>
<dbReference type="AlphaFoldDB" id="A0A3B0Y619"/>
<evidence type="ECO:0000313" key="1">
    <source>
        <dbReference type="EMBL" id="VAW72290.1"/>
    </source>
</evidence>
<sequence length="298" mass="33097">MSIMKSAVLMSVAITYSVSLSAAPITFNTALPVGKGEFLFRQQLVINQSGDDPGTTNRDRTEQSYVTAMGYGINSKWSVFGILPYRNIDFDQSLSGIRSRRSNQQFGDLSVFARYSHFQVNQRGKTFRVASFLGVKLPSGSDNRRDAIGILPPPLQTATGSTDVFGGFVATYQTLKYQLDGQISYRVNNEANNFEAGNVLRLDGSLQYRLWHSKAAQGLPDYLYGVFEVNIVNQSKNRVNNISDQNSNGTRIFLSPGIQYVTKRWILEGGVQIPVSQNLNGSALENDYIVRAGLRFNF</sequence>
<evidence type="ECO:0008006" key="2">
    <source>
        <dbReference type="Google" id="ProtNLM"/>
    </source>
</evidence>
<accession>A0A3B0Y619</accession>
<proteinExistence type="predicted"/>
<reference evidence="1" key="1">
    <citation type="submission" date="2018-06" db="EMBL/GenBank/DDBJ databases">
        <authorList>
            <person name="Zhirakovskaya E."/>
        </authorList>
    </citation>
    <scope>NUCLEOTIDE SEQUENCE</scope>
</reference>